<dbReference type="KEGG" id="ddz:DSYM_10760"/>
<evidence type="ECO:0000256" key="6">
    <source>
        <dbReference type="SAM" id="Phobius"/>
    </source>
</evidence>
<gene>
    <name evidence="7" type="ORF">DSYM_10760</name>
</gene>
<proteinExistence type="inferred from homology"/>
<evidence type="ECO:0000256" key="5">
    <source>
        <dbReference type="ARBA" id="ARBA00023136"/>
    </source>
</evidence>
<accession>A0A809RVE5</accession>
<feature type="transmembrane region" description="Helical" evidence="6">
    <location>
        <begin position="162"/>
        <end position="181"/>
    </location>
</feature>
<comment type="similarity">
    <text evidence="2">Belongs to the TerC family.</text>
</comment>
<dbReference type="PANTHER" id="PTHR30238">
    <property type="entry name" value="MEMBRANE BOUND PREDICTED REDOX MODULATOR"/>
    <property type="match status" value="1"/>
</dbReference>
<feature type="transmembrane region" description="Helical" evidence="6">
    <location>
        <begin position="14"/>
        <end position="36"/>
    </location>
</feature>
<dbReference type="Proteomes" id="UP000662914">
    <property type="component" value="Chromosome"/>
</dbReference>
<dbReference type="EMBL" id="AP021857">
    <property type="protein sequence ID" value="BBO20377.1"/>
    <property type="molecule type" value="Genomic_DNA"/>
</dbReference>
<evidence type="ECO:0000313" key="7">
    <source>
        <dbReference type="EMBL" id="BBO20377.1"/>
    </source>
</evidence>
<name>A0A809RVE5_9PROT</name>
<dbReference type="Pfam" id="PF03741">
    <property type="entry name" value="TerC"/>
    <property type="match status" value="1"/>
</dbReference>
<dbReference type="NCBIfam" id="TIGR03717">
    <property type="entry name" value="R_switched_YjbE"/>
    <property type="match status" value="1"/>
</dbReference>
<evidence type="ECO:0000313" key="8">
    <source>
        <dbReference type="Proteomes" id="UP000662914"/>
    </source>
</evidence>
<feature type="transmembrane region" description="Helical" evidence="6">
    <location>
        <begin position="73"/>
        <end position="91"/>
    </location>
</feature>
<feature type="transmembrane region" description="Helical" evidence="6">
    <location>
        <begin position="48"/>
        <end position="67"/>
    </location>
</feature>
<comment type="subcellular location">
    <subcellularLocation>
        <location evidence="1">Membrane</location>
        <topology evidence="1">Multi-pass membrane protein</topology>
    </subcellularLocation>
</comment>
<dbReference type="InterPro" id="IPR005496">
    <property type="entry name" value="Integral_membrane_TerC"/>
</dbReference>
<feature type="transmembrane region" description="Helical" evidence="6">
    <location>
        <begin position="201"/>
        <end position="222"/>
    </location>
</feature>
<dbReference type="GO" id="GO:0016020">
    <property type="term" value="C:membrane"/>
    <property type="evidence" value="ECO:0007669"/>
    <property type="project" value="UniProtKB-SubCell"/>
</dbReference>
<protein>
    <recommendedName>
        <fullName evidence="9">Tellurium resistance protein TerC</fullName>
    </recommendedName>
</protein>
<evidence type="ECO:0008006" key="9">
    <source>
        <dbReference type="Google" id="ProtNLM"/>
    </source>
</evidence>
<evidence type="ECO:0000256" key="2">
    <source>
        <dbReference type="ARBA" id="ARBA00007511"/>
    </source>
</evidence>
<sequence>MLEAALHLSFWTSVLQIIAIDILLGGDNAIVIALACRRLPEEQRRLGIFWGVVGAIGLRIILIFFALQLLAIPFLKIVGGALLLWIGVKLLQPEDGGEHDKIEGSTHLWGAIRTIIIADAVMSLDNVIAVAAAAKGDLSLVIFGILVSIPIVVWGSKFVLKLMDRLPVVITFGGALLGWIAGDMLLGDAMVKPHLEGQPGWLKYAASSAGAVSVVLVGSWLAKRAARPTAIIKVASNQSVEEQGDVN</sequence>
<dbReference type="InterPro" id="IPR022301">
    <property type="entry name" value="Integral_membrane_YjbE"/>
</dbReference>
<keyword evidence="5 6" id="KW-0472">Membrane</keyword>
<evidence type="ECO:0000256" key="1">
    <source>
        <dbReference type="ARBA" id="ARBA00004141"/>
    </source>
</evidence>
<dbReference type="AlphaFoldDB" id="A0A809RVE5"/>
<keyword evidence="3 6" id="KW-0812">Transmembrane</keyword>
<feature type="transmembrane region" description="Helical" evidence="6">
    <location>
        <begin position="138"/>
        <end position="155"/>
    </location>
</feature>
<feature type="transmembrane region" description="Helical" evidence="6">
    <location>
        <begin position="111"/>
        <end position="132"/>
    </location>
</feature>
<organism evidence="7 8">
    <name type="scientific">Candidatus Desulfobacillus denitrificans</name>
    <dbReference type="NCBI Taxonomy" id="2608985"/>
    <lineage>
        <taxon>Bacteria</taxon>
        <taxon>Pseudomonadati</taxon>
        <taxon>Pseudomonadota</taxon>
        <taxon>Betaproteobacteria</taxon>
        <taxon>Candidatus Desulfobacillus</taxon>
    </lineage>
</organism>
<evidence type="ECO:0000256" key="3">
    <source>
        <dbReference type="ARBA" id="ARBA00022692"/>
    </source>
</evidence>
<reference evidence="7" key="1">
    <citation type="journal article" name="DNA Res.">
        <title>The physiological potential of anammox bacteria as revealed by their core genome structure.</title>
        <authorList>
            <person name="Okubo T."/>
            <person name="Toyoda A."/>
            <person name="Fukuhara K."/>
            <person name="Uchiyama I."/>
            <person name="Harigaya Y."/>
            <person name="Kuroiwa M."/>
            <person name="Suzuki T."/>
            <person name="Murakami Y."/>
            <person name="Suwa Y."/>
            <person name="Takami H."/>
        </authorList>
    </citation>
    <scope>NUCLEOTIDE SEQUENCE</scope>
    <source>
        <strain evidence="7">317325-3</strain>
    </source>
</reference>
<evidence type="ECO:0000256" key="4">
    <source>
        <dbReference type="ARBA" id="ARBA00022989"/>
    </source>
</evidence>
<keyword evidence="4 6" id="KW-1133">Transmembrane helix</keyword>
<dbReference type="PANTHER" id="PTHR30238:SF4">
    <property type="entry name" value="SLL1022 PROTEIN"/>
    <property type="match status" value="1"/>
</dbReference>